<evidence type="ECO:0000313" key="2">
    <source>
        <dbReference type="EMBL" id="AIF15951.1"/>
    </source>
</evidence>
<feature type="region of interest" description="Disordered" evidence="1">
    <location>
        <begin position="277"/>
        <end position="320"/>
    </location>
</feature>
<sequence length="320" mass="36217">MSEGLFDDLESLPHDEIEEKSADLNRQLRSLEDEFNSLRHDRRSQVDLVKSLRTAVGGIEEADSERRGLLRRFHEIKKKADKDRDLRDKVNISIPPPATVLEEWMDETHTKLTTIDNDLTSVPTLNRELDSFRRFFELQAAVVRKREAEEAHARYVSQIEDLRKVTTKLDATRKTREATADGATEGTDIESDKVTRGEIRKMSRRINGIDKRLDSIKSQRKDLRKEAGRLRSYLKITGGRGRPIRLADVKERASTGGSLNTNELTALLDSGSLLGIASESKTTESQDEPQKRGRSSKKGKRRLGVTRGGPRRGSSASKRE</sequence>
<organism evidence="2">
    <name type="scientific">uncultured marine group II/III euryarchaeote KM3_72_A06</name>
    <dbReference type="NCBI Taxonomy" id="1456496"/>
    <lineage>
        <taxon>Archaea</taxon>
        <taxon>Methanobacteriati</taxon>
        <taxon>Methanobacteriota</taxon>
        <taxon>environmental samples</taxon>
    </lineage>
</organism>
<feature type="compositionally biased region" description="Basic residues" evidence="1">
    <location>
        <begin position="292"/>
        <end position="304"/>
    </location>
</feature>
<feature type="region of interest" description="Disordered" evidence="1">
    <location>
        <begin position="1"/>
        <end position="21"/>
    </location>
</feature>
<reference evidence="2" key="1">
    <citation type="journal article" date="2014" name="Genome Biol. Evol.">
        <title>Pangenome evidence for extensive interdomain horizontal transfer affecting lineage core and shell genes in uncultured planktonic thaumarchaeota and euryarchaeota.</title>
        <authorList>
            <person name="Deschamps P."/>
            <person name="Zivanovic Y."/>
            <person name="Moreira D."/>
            <person name="Rodriguez-Valera F."/>
            <person name="Lopez-Garcia P."/>
        </authorList>
    </citation>
    <scope>NUCLEOTIDE SEQUENCE</scope>
</reference>
<feature type="compositionally biased region" description="Basic and acidic residues" evidence="1">
    <location>
        <begin position="281"/>
        <end position="291"/>
    </location>
</feature>
<feature type="compositionally biased region" description="Basic and acidic residues" evidence="1">
    <location>
        <begin position="11"/>
        <end position="21"/>
    </location>
</feature>
<name>A0A075HHR0_9EURY</name>
<protein>
    <recommendedName>
        <fullName evidence="3">Archaeal coiled-coil protein</fullName>
    </recommendedName>
</protein>
<dbReference type="AlphaFoldDB" id="A0A075HHR0"/>
<feature type="compositionally biased region" description="Acidic residues" evidence="1">
    <location>
        <begin position="1"/>
        <end position="10"/>
    </location>
</feature>
<proteinExistence type="predicted"/>
<accession>A0A075HHR0</accession>
<dbReference type="EMBL" id="KF901041">
    <property type="protein sequence ID" value="AIF15951.1"/>
    <property type="molecule type" value="Genomic_DNA"/>
</dbReference>
<evidence type="ECO:0000256" key="1">
    <source>
        <dbReference type="SAM" id="MobiDB-lite"/>
    </source>
</evidence>
<evidence type="ECO:0008006" key="3">
    <source>
        <dbReference type="Google" id="ProtNLM"/>
    </source>
</evidence>